<dbReference type="Proteomes" id="UP001162483">
    <property type="component" value="Unassembled WGS sequence"/>
</dbReference>
<evidence type="ECO:0000256" key="6">
    <source>
        <dbReference type="SAM" id="MobiDB-lite"/>
    </source>
</evidence>
<dbReference type="InterPro" id="IPR052116">
    <property type="entry name" value="Centro_Cilium_Assembly"/>
</dbReference>
<evidence type="ECO:0000256" key="4">
    <source>
        <dbReference type="ARBA" id="ARBA00023212"/>
    </source>
</evidence>
<comment type="subcellular location">
    <subcellularLocation>
        <location evidence="1">Cytoplasm</location>
        <location evidence="1">Cytoskeleton</location>
        <location evidence="1">Microtubule organizing center</location>
        <location evidence="1">Centrosome</location>
    </subcellularLocation>
</comment>
<dbReference type="PANTHER" id="PTHR23170:SF2">
    <property type="entry name" value="CENTROSOMAL PROTEIN OF 83 KDA"/>
    <property type="match status" value="1"/>
</dbReference>
<reference evidence="7" key="1">
    <citation type="submission" date="2023-05" db="EMBL/GenBank/DDBJ databases">
        <authorList>
            <person name="Stuckert A."/>
        </authorList>
    </citation>
    <scope>NUCLEOTIDE SEQUENCE</scope>
</reference>
<evidence type="ECO:0000313" key="7">
    <source>
        <dbReference type="EMBL" id="CAI9544266.1"/>
    </source>
</evidence>
<dbReference type="PANTHER" id="PTHR23170">
    <property type="entry name" value="NY-REN-58 ANTIGEN"/>
    <property type="match status" value="1"/>
</dbReference>
<keyword evidence="2" id="KW-0963">Cytoplasm</keyword>
<feature type="region of interest" description="Disordered" evidence="6">
    <location>
        <begin position="697"/>
        <end position="729"/>
    </location>
</feature>
<evidence type="ECO:0000256" key="3">
    <source>
        <dbReference type="ARBA" id="ARBA00023054"/>
    </source>
</evidence>
<comment type="caution">
    <text evidence="7">The sequence shown here is derived from an EMBL/GenBank/DDBJ whole genome shotgun (WGS) entry which is preliminary data.</text>
</comment>
<sequence length="729" mass="85142">MVSNTSTGDKMESSFPTVFPQTSGTFNAPLTETELHKLLIDEKMRCEDHKTNYQTLKAEHTRLQADHIKSQNECKQFAAEVRNTHEKYKLLMEELRGELLEKTREIEELKLQVLSPQKLDLIKIQIQQEIEAPMRQHCQKLSEMLKKYRGDYNRLRYEASILAAQIEQQKEEQIRVLAELKIKYEAEISHLEKDKEELHNQIISIDPTRDSKRVEALLAEKVQLCQTIKDLRAEVTELRAARDHYGSQAENVQRSQKQLFTETQASIRSLEAEKQSLKLSLERLENELHSTTEQNDILNKKLLEAERKAHTLTSKIDKLKHSHNIEITNIKLEAARAKNEAEKDKDKIQNQLEELETENGILKATLERQKELLAERERELIRKVQAAKEAGLQETATILAERLELENRVTELEKYKEDQDHHNHTEINQLKEKVQIAQLAEESARKELQNLRSKLQQQVSYAEQIKKEVHDAAELRQEMKHLQIQIASLSESENNLLRANEKLREKVEHLQQENRSARSQAEKAQHDAEKELEGNRIEWLQEKHKLQENLSQIEEKYKELKDKLHRAAVAQKKRKNINDNKCKRLQEKIEILEAKKEELETEKSVLNRQNIPQEEYVRLQKRLKDLQRRHNEFRTVILGPNIATSGFLNPASYLSSTLVPGAEFSVHGVQEEQHQRELSMLRNRLEELEIAQMKQLEELTPPTERSKVEIGGLGHQRRRTEEDENSGSG</sequence>
<evidence type="ECO:0000313" key="8">
    <source>
        <dbReference type="Proteomes" id="UP001162483"/>
    </source>
</evidence>
<proteinExistence type="predicted"/>
<gene>
    <name evidence="7" type="ORF">SPARVUS_LOCUS2445005</name>
</gene>
<evidence type="ECO:0008006" key="9">
    <source>
        <dbReference type="Google" id="ProtNLM"/>
    </source>
</evidence>
<organism evidence="7 8">
    <name type="scientific">Staurois parvus</name>
    <dbReference type="NCBI Taxonomy" id="386267"/>
    <lineage>
        <taxon>Eukaryota</taxon>
        <taxon>Metazoa</taxon>
        <taxon>Chordata</taxon>
        <taxon>Craniata</taxon>
        <taxon>Vertebrata</taxon>
        <taxon>Euteleostomi</taxon>
        <taxon>Amphibia</taxon>
        <taxon>Batrachia</taxon>
        <taxon>Anura</taxon>
        <taxon>Neobatrachia</taxon>
        <taxon>Ranoidea</taxon>
        <taxon>Ranidae</taxon>
        <taxon>Staurois</taxon>
    </lineage>
</organism>
<keyword evidence="8" id="KW-1185">Reference proteome</keyword>
<evidence type="ECO:0000256" key="5">
    <source>
        <dbReference type="SAM" id="Coils"/>
    </source>
</evidence>
<protein>
    <recommendedName>
        <fullName evidence="9">Centrosomal protein of 83 kDa</fullName>
    </recommendedName>
</protein>
<dbReference type="EMBL" id="CATNWA010002982">
    <property type="protein sequence ID" value="CAI9544266.1"/>
    <property type="molecule type" value="Genomic_DNA"/>
</dbReference>
<accession>A0ABN9B9P2</accession>
<name>A0ABN9B9P2_9NEOB</name>
<feature type="coiled-coil region" evidence="5">
    <location>
        <begin position="46"/>
        <end position="112"/>
    </location>
</feature>
<evidence type="ECO:0000256" key="2">
    <source>
        <dbReference type="ARBA" id="ARBA00022490"/>
    </source>
</evidence>
<keyword evidence="3 5" id="KW-0175">Coiled coil</keyword>
<evidence type="ECO:0000256" key="1">
    <source>
        <dbReference type="ARBA" id="ARBA00004300"/>
    </source>
</evidence>
<keyword evidence="4" id="KW-0206">Cytoskeleton</keyword>
<feature type="region of interest" description="Disordered" evidence="6">
    <location>
        <begin position="509"/>
        <end position="528"/>
    </location>
</feature>
<feature type="coiled-coil region" evidence="5">
    <location>
        <begin position="138"/>
        <end position="390"/>
    </location>
</feature>